<organism evidence="1 2">
    <name type="scientific">Potamilus streckersoni</name>
    <dbReference type="NCBI Taxonomy" id="2493646"/>
    <lineage>
        <taxon>Eukaryota</taxon>
        <taxon>Metazoa</taxon>
        <taxon>Spiralia</taxon>
        <taxon>Lophotrochozoa</taxon>
        <taxon>Mollusca</taxon>
        <taxon>Bivalvia</taxon>
        <taxon>Autobranchia</taxon>
        <taxon>Heteroconchia</taxon>
        <taxon>Palaeoheterodonta</taxon>
        <taxon>Unionida</taxon>
        <taxon>Unionoidea</taxon>
        <taxon>Unionidae</taxon>
        <taxon>Ambleminae</taxon>
        <taxon>Lampsilini</taxon>
        <taxon>Potamilus</taxon>
    </lineage>
</organism>
<reference evidence="1" key="1">
    <citation type="journal article" date="2021" name="Genome Biol. Evol.">
        <title>A High-Quality Reference Genome for a Parasitic Bivalve with Doubly Uniparental Inheritance (Bivalvia: Unionida).</title>
        <authorList>
            <person name="Smith C.H."/>
        </authorList>
    </citation>
    <scope>NUCLEOTIDE SEQUENCE</scope>
    <source>
        <strain evidence="1">CHS0354</strain>
    </source>
</reference>
<dbReference type="AlphaFoldDB" id="A0AAE0T6G1"/>
<accession>A0AAE0T6G1</accession>
<keyword evidence="2" id="KW-1185">Reference proteome</keyword>
<evidence type="ECO:0000313" key="1">
    <source>
        <dbReference type="EMBL" id="KAK3604642.1"/>
    </source>
</evidence>
<protein>
    <submittedName>
        <fullName evidence="1">Uncharacterized protein</fullName>
    </submittedName>
</protein>
<name>A0AAE0T6G1_9BIVA</name>
<dbReference type="Proteomes" id="UP001195483">
    <property type="component" value="Unassembled WGS sequence"/>
</dbReference>
<comment type="caution">
    <text evidence="1">The sequence shown here is derived from an EMBL/GenBank/DDBJ whole genome shotgun (WGS) entry which is preliminary data.</text>
</comment>
<gene>
    <name evidence="1" type="ORF">CHS0354_007185</name>
</gene>
<evidence type="ECO:0000313" key="2">
    <source>
        <dbReference type="Proteomes" id="UP001195483"/>
    </source>
</evidence>
<proteinExistence type="predicted"/>
<sequence length="364" mass="42424">MLKRCIVEGELKHYFYRQRNLLTYKLEDVSEKGVLLKIDEMQENSVTHALTCMDEYEELLQEWILCNRHVTKFIEAIICVPDFYDGYTRTQKANNLTKLYRTTFNIFLNITSDELHPFQILRLLKECEEYSPKNVMPLFLEIAKLFLDLRLGMAYLSHTTDRKDEHFQEYIQTRSLTVDDAVKLVSHARTIDSISGVLYLASLSLCQGQFSASNDIVLSVLRQNKNLIYPGWCSRNINIELTLEGKVRQGSIIYLCGKEERTYPAYDVIFSFQDLHFVPHPVQFECALAQYDNDIFLRYRALNLLGFCYILDGNMKEALRCFSESLEGTRHFPVVLNAAVYHIGILILSLLEAKEKEDIVYTRQ</sequence>
<reference evidence="1" key="2">
    <citation type="journal article" date="2021" name="Genome Biol. Evol.">
        <title>Developing a high-quality reference genome for a parasitic bivalve with doubly uniparental inheritance (Bivalvia: Unionida).</title>
        <authorList>
            <person name="Smith C.H."/>
        </authorList>
    </citation>
    <scope>NUCLEOTIDE SEQUENCE</scope>
    <source>
        <strain evidence="1">CHS0354</strain>
        <tissue evidence="1">Mantle</tissue>
    </source>
</reference>
<dbReference type="EMBL" id="JAEAOA010000493">
    <property type="protein sequence ID" value="KAK3604642.1"/>
    <property type="molecule type" value="Genomic_DNA"/>
</dbReference>
<reference evidence="1" key="3">
    <citation type="submission" date="2023-05" db="EMBL/GenBank/DDBJ databases">
        <authorList>
            <person name="Smith C.H."/>
        </authorList>
    </citation>
    <scope>NUCLEOTIDE SEQUENCE</scope>
    <source>
        <strain evidence="1">CHS0354</strain>
        <tissue evidence="1">Mantle</tissue>
    </source>
</reference>